<dbReference type="InterPro" id="IPR039672">
    <property type="entry name" value="MFS_2"/>
</dbReference>
<dbReference type="GO" id="GO:0015293">
    <property type="term" value="F:symporter activity"/>
    <property type="evidence" value="ECO:0007669"/>
    <property type="project" value="InterPro"/>
</dbReference>
<dbReference type="EMBL" id="LAZR01012585">
    <property type="protein sequence ID" value="KKM26058.1"/>
    <property type="molecule type" value="Genomic_DNA"/>
</dbReference>
<dbReference type="PANTHER" id="PTHR11328:SF24">
    <property type="entry name" value="MAJOR FACILITATOR SUPERFAMILY (MFS) PROFILE DOMAIN-CONTAINING PROTEIN"/>
    <property type="match status" value="1"/>
</dbReference>
<comment type="caution">
    <text evidence="2">The sequence shown here is derived from an EMBL/GenBank/DDBJ whole genome shotgun (WGS) entry which is preliminary data.</text>
</comment>
<name>A0A0F9KVF7_9ZZZZ</name>
<feature type="transmembrane region" description="Helical" evidence="1">
    <location>
        <begin position="131"/>
        <end position="155"/>
    </location>
</feature>
<dbReference type="InterPro" id="IPR036259">
    <property type="entry name" value="MFS_trans_sf"/>
</dbReference>
<accession>A0A0F9KVF7</accession>
<dbReference type="Pfam" id="PF13347">
    <property type="entry name" value="MFS_2"/>
    <property type="match status" value="1"/>
</dbReference>
<feature type="transmembrane region" description="Helical" evidence="1">
    <location>
        <begin position="90"/>
        <end position="111"/>
    </location>
</feature>
<evidence type="ECO:0000256" key="1">
    <source>
        <dbReference type="SAM" id="Phobius"/>
    </source>
</evidence>
<dbReference type="SUPFAM" id="SSF103473">
    <property type="entry name" value="MFS general substrate transporter"/>
    <property type="match status" value="1"/>
</dbReference>
<dbReference type="Gene3D" id="1.20.1250.20">
    <property type="entry name" value="MFS general substrate transporter like domains"/>
    <property type="match status" value="1"/>
</dbReference>
<dbReference type="GO" id="GO:0005886">
    <property type="term" value="C:plasma membrane"/>
    <property type="evidence" value="ECO:0007669"/>
    <property type="project" value="TreeGrafter"/>
</dbReference>
<feature type="transmembrane region" description="Helical" evidence="1">
    <location>
        <begin position="21"/>
        <end position="41"/>
    </location>
</feature>
<keyword evidence="1" id="KW-0812">Transmembrane</keyword>
<dbReference type="AlphaFoldDB" id="A0A0F9KVF7"/>
<feature type="non-terminal residue" evidence="2">
    <location>
        <position position="173"/>
    </location>
</feature>
<protein>
    <recommendedName>
        <fullName evidence="3">Major facilitator superfamily (MFS) profile domain-containing protein</fullName>
    </recommendedName>
</protein>
<reference evidence="2" key="1">
    <citation type="journal article" date="2015" name="Nature">
        <title>Complex archaea that bridge the gap between prokaryotes and eukaryotes.</title>
        <authorList>
            <person name="Spang A."/>
            <person name="Saw J.H."/>
            <person name="Jorgensen S.L."/>
            <person name="Zaremba-Niedzwiedzka K."/>
            <person name="Martijn J."/>
            <person name="Lind A.E."/>
            <person name="van Eijk R."/>
            <person name="Schleper C."/>
            <person name="Guy L."/>
            <person name="Ettema T.J."/>
        </authorList>
    </citation>
    <scope>NUCLEOTIDE SEQUENCE</scope>
</reference>
<evidence type="ECO:0008006" key="3">
    <source>
        <dbReference type="Google" id="ProtNLM"/>
    </source>
</evidence>
<gene>
    <name evidence="2" type="ORF">LCGC14_1588750</name>
</gene>
<keyword evidence="1" id="KW-0472">Membrane</keyword>
<feature type="transmembrane region" description="Helical" evidence="1">
    <location>
        <begin position="53"/>
        <end position="78"/>
    </location>
</feature>
<organism evidence="2">
    <name type="scientific">marine sediment metagenome</name>
    <dbReference type="NCBI Taxonomy" id="412755"/>
    <lineage>
        <taxon>unclassified sequences</taxon>
        <taxon>metagenomes</taxon>
        <taxon>ecological metagenomes</taxon>
    </lineage>
</organism>
<evidence type="ECO:0000313" key="2">
    <source>
        <dbReference type="EMBL" id="KKM26058.1"/>
    </source>
</evidence>
<sequence>MENINKNRPPLRELHGTRLAGYSMGFFAIMLLLMLTESYSYNFYVYTIRLDPLLVSIGSTINMLSTGFSSIIFGVILDNTKPKKIGKRRPYILIGLPIWLVSAILVYFPPWLPPGAELIYPNTVIYWPTAIWYWGLNFLKAVFGSLLMITFSSILPEISQTLQNRKKTAMVAT</sequence>
<proteinExistence type="predicted"/>
<dbReference type="GO" id="GO:0008643">
    <property type="term" value="P:carbohydrate transport"/>
    <property type="evidence" value="ECO:0007669"/>
    <property type="project" value="InterPro"/>
</dbReference>
<keyword evidence="1" id="KW-1133">Transmembrane helix</keyword>
<dbReference type="PANTHER" id="PTHR11328">
    <property type="entry name" value="MAJOR FACILITATOR SUPERFAMILY DOMAIN-CONTAINING PROTEIN"/>
    <property type="match status" value="1"/>
</dbReference>